<dbReference type="InterPro" id="IPR009936">
    <property type="entry name" value="DUF1468"/>
</dbReference>
<dbReference type="RefSeq" id="WP_185958696.1">
    <property type="nucleotide sequence ID" value="NZ_FXTK01000015.1"/>
</dbReference>
<feature type="transmembrane region" description="Helical" evidence="1">
    <location>
        <begin position="12"/>
        <end position="33"/>
    </location>
</feature>
<keyword evidence="1" id="KW-0812">Transmembrane</keyword>
<evidence type="ECO:0000256" key="1">
    <source>
        <dbReference type="SAM" id="Phobius"/>
    </source>
</evidence>
<reference evidence="3 4" key="1">
    <citation type="submission" date="2017-05" db="EMBL/GenBank/DDBJ databases">
        <authorList>
            <person name="Varghese N."/>
            <person name="Submissions S."/>
        </authorList>
    </citation>
    <scope>NUCLEOTIDE SEQUENCE [LARGE SCALE GENOMIC DNA]</scope>
    <source>
        <strain evidence="3 4">DSM 100094</strain>
    </source>
</reference>
<dbReference type="Proteomes" id="UP000319014">
    <property type="component" value="Unassembled WGS sequence"/>
</dbReference>
<keyword evidence="4" id="KW-1185">Reference proteome</keyword>
<dbReference type="Pfam" id="PF07331">
    <property type="entry name" value="TctB"/>
    <property type="match status" value="1"/>
</dbReference>
<organism evidence="3 4">
    <name type="scientific">Paracoccus laeviglucosivorans</name>
    <dbReference type="NCBI Taxonomy" id="1197861"/>
    <lineage>
        <taxon>Bacteria</taxon>
        <taxon>Pseudomonadati</taxon>
        <taxon>Pseudomonadota</taxon>
        <taxon>Alphaproteobacteria</taxon>
        <taxon>Rhodobacterales</taxon>
        <taxon>Paracoccaceae</taxon>
        <taxon>Paracoccus</taxon>
    </lineage>
</organism>
<sequence length="152" mass="15597">MADLPIKFLSRDSIAGLGIAIVGAGFSLASMRYGVGSLTTMGAGFFPFAVGVVTTLIGLAVFGNALRETGEAIERPELRSVLFVAASVVIFALMIDKAGMVPTILVCGTVCAIADRQNSVLQGALLSAGLAAGIWLVFVKLLGMPIPVLGEL</sequence>
<gene>
    <name evidence="3" type="ORF">SAMN06265221_11513</name>
</gene>
<protein>
    <submittedName>
        <fullName evidence="3">Tripartite tricarboxylate transporter TctB family protein</fullName>
    </submittedName>
</protein>
<evidence type="ECO:0000313" key="4">
    <source>
        <dbReference type="Proteomes" id="UP000319014"/>
    </source>
</evidence>
<feature type="transmembrane region" description="Helical" evidence="1">
    <location>
        <begin position="45"/>
        <end position="66"/>
    </location>
</feature>
<accession>A0A521ETX9</accession>
<dbReference type="EMBL" id="FXTK01000015">
    <property type="protein sequence ID" value="SMO86560.1"/>
    <property type="molecule type" value="Genomic_DNA"/>
</dbReference>
<proteinExistence type="predicted"/>
<feature type="transmembrane region" description="Helical" evidence="1">
    <location>
        <begin position="78"/>
        <end position="95"/>
    </location>
</feature>
<keyword evidence="1" id="KW-1133">Transmembrane helix</keyword>
<feature type="transmembrane region" description="Helical" evidence="1">
    <location>
        <begin position="124"/>
        <end position="143"/>
    </location>
</feature>
<keyword evidence="1" id="KW-0472">Membrane</keyword>
<dbReference type="AlphaFoldDB" id="A0A521ETX9"/>
<name>A0A521ETX9_9RHOB</name>
<evidence type="ECO:0000259" key="2">
    <source>
        <dbReference type="Pfam" id="PF07331"/>
    </source>
</evidence>
<feature type="domain" description="DUF1468" evidence="2">
    <location>
        <begin position="14"/>
        <end position="147"/>
    </location>
</feature>
<evidence type="ECO:0000313" key="3">
    <source>
        <dbReference type="EMBL" id="SMO86560.1"/>
    </source>
</evidence>